<protein>
    <submittedName>
        <fullName evidence="3">Uncharacterized protein</fullName>
    </submittedName>
</protein>
<feature type="transmembrane region" description="Helical" evidence="2">
    <location>
        <begin position="6"/>
        <end position="28"/>
    </location>
</feature>
<proteinExistence type="predicted"/>
<accession>A0AAV9W6E1</accession>
<gene>
    <name evidence="3" type="ORF">TWF481_008190</name>
</gene>
<feature type="region of interest" description="Disordered" evidence="1">
    <location>
        <begin position="247"/>
        <end position="328"/>
    </location>
</feature>
<evidence type="ECO:0000256" key="1">
    <source>
        <dbReference type="SAM" id="MobiDB-lite"/>
    </source>
</evidence>
<organism evidence="3 4">
    <name type="scientific">Arthrobotrys musiformis</name>
    <dbReference type="NCBI Taxonomy" id="47236"/>
    <lineage>
        <taxon>Eukaryota</taxon>
        <taxon>Fungi</taxon>
        <taxon>Dikarya</taxon>
        <taxon>Ascomycota</taxon>
        <taxon>Pezizomycotina</taxon>
        <taxon>Orbiliomycetes</taxon>
        <taxon>Orbiliales</taxon>
        <taxon>Orbiliaceae</taxon>
        <taxon>Arthrobotrys</taxon>
    </lineage>
</organism>
<evidence type="ECO:0000313" key="4">
    <source>
        <dbReference type="Proteomes" id="UP001370758"/>
    </source>
</evidence>
<keyword evidence="2" id="KW-0812">Transmembrane</keyword>
<feature type="compositionally biased region" description="Pro residues" evidence="1">
    <location>
        <begin position="306"/>
        <end position="317"/>
    </location>
</feature>
<keyword evidence="2" id="KW-0472">Membrane</keyword>
<evidence type="ECO:0000256" key="2">
    <source>
        <dbReference type="SAM" id="Phobius"/>
    </source>
</evidence>
<sequence length="328" mass="35224">MSGLEIAALVIGAITGLVPVFKEGYVLVKEYRQQKKSKLLLTQDGSTEALGQTLGDSSTALQSRYDTLYSSHGKRFAAGDSISREELSRIIIVLQGELIVSLRAALTGGTLRDPDYLNSVAAKSRFDAIEVLGQLAQRLSTAAPILSNPAPPRLPGPRIQELNDNGKPINQSNGWGGNNQKYDNTNPQNYYQQIHNHYMNPGKVPKPVAKQPVAKKQPIPYPNPSGVYAAGLLAGASGANLARGFYQNKSKNSMPPQSHVPGGGSGFGGQPSNPLLQFSGYGQPPPQFDQRRSGNSGRGAQGQAPNPSPQYPYPPNPFAIYGQNKNYR</sequence>
<feature type="compositionally biased region" description="Polar residues" evidence="1">
    <location>
        <begin position="247"/>
        <end position="256"/>
    </location>
</feature>
<name>A0AAV9W6E1_9PEZI</name>
<keyword evidence="4" id="KW-1185">Reference proteome</keyword>
<dbReference type="EMBL" id="JAVHJL010000005">
    <property type="protein sequence ID" value="KAK6503157.1"/>
    <property type="molecule type" value="Genomic_DNA"/>
</dbReference>
<feature type="region of interest" description="Disordered" evidence="1">
    <location>
        <begin position="146"/>
        <end position="188"/>
    </location>
</feature>
<keyword evidence="2" id="KW-1133">Transmembrane helix</keyword>
<comment type="caution">
    <text evidence="3">The sequence shown here is derived from an EMBL/GenBank/DDBJ whole genome shotgun (WGS) entry which is preliminary data.</text>
</comment>
<evidence type="ECO:0000313" key="3">
    <source>
        <dbReference type="EMBL" id="KAK6503157.1"/>
    </source>
</evidence>
<reference evidence="3 4" key="1">
    <citation type="submission" date="2023-08" db="EMBL/GenBank/DDBJ databases">
        <authorList>
            <person name="Palmer J.M."/>
        </authorList>
    </citation>
    <scope>NUCLEOTIDE SEQUENCE [LARGE SCALE GENOMIC DNA]</scope>
    <source>
        <strain evidence="3 4">TWF481</strain>
    </source>
</reference>
<dbReference type="AlphaFoldDB" id="A0AAV9W6E1"/>
<feature type="compositionally biased region" description="Polar residues" evidence="1">
    <location>
        <begin position="168"/>
        <end position="188"/>
    </location>
</feature>
<dbReference type="Proteomes" id="UP001370758">
    <property type="component" value="Unassembled WGS sequence"/>
</dbReference>